<name>A0A645HL97_9ZZZZ</name>
<dbReference type="Pfam" id="PF08713">
    <property type="entry name" value="DNA_alkylation"/>
    <property type="match status" value="1"/>
</dbReference>
<accession>A0A645HL97</accession>
<dbReference type="InterPro" id="IPR014825">
    <property type="entry name" value="DNA_alkylation"/>
</dbReference>
<evidence type="ECO:0008006" key="2">
    <source>
        <dbReference type="Google" id="ProtNLM"/>
    </source>
</evidence>
<dbReference type="InterPro" id="IPR016024">
    <property type="entry name" value="ARM-type_fold"/>
</dbReference>
<dbReference type="AlphaFoldDB" id="A0A645HL97"/>
<dbReference type="EMBL" id="VSSQ01095401">
    <property type="protein sequence ID" value="MPN39530.1"/>
    <property type="molecule type" value="Genomic_DNA"/>
</dbReference>
<sequence>MLTFVSPYIGSENEYDVRFAAVMLLNHFSDATHVNTTLALLDTARHEGYYARMAVAWAVAECFASDSETTFAYLNKSTLDNFTYNKALQKITESFRVDKDMKARIRSMKRK</sequence>
<comment type="caution">
    <text evidence="1">The sequence shown here is derived from an EMBL/GenBank/DDBJ whole genome shotgun (WGS) entry which is preliminary data.</text>
</comment>
<organism evidence="1">
    <name type="scientific">bioreactor metagenome</name>
    <dbReference type="NCBI Taxonomy" id="1076179"/>
    <lineage>
        <taxon>unclassified sequences</taxon>
        <taxon>metagenomes</taxon>
        <taxon>ecological metagenomes</taxon>
    </lineage>
</organism>
<gene>
    <name evidence="1" type="ORF">SDC9_187058</name>
</gene>
<dbReference type="Gene3D" id="1.25.10.90">
    <property type="match status" value="1"/>
</dbReference>
<reference evidence="1" key="1">
    <citation type="submission" date="2019-08" db="EMBL/GenBank/DDBJ databases">
        <authorList>
            <person name="Kucharzyk K."/>
            <person name="Murdoch R.W."/>
            <person name="Higgins S."/>
            <person name="Loffler F."/>
        </authorList>
    </citation>
    <scope>NUCLEOTIDE SEQUENCE</scope>
</reference>
<evidence type="ECO:0000313" key="1">
    <source>
        <dbReference type="EMBL" id="MPN39530.1"/>
    </source>
</evidence>
<dbReference type="CDD" id="cd06561">
    <property type="entry name" value="AlkD_like"/>
    <property type="match status" value="1"/>
</dbReference>
<dbReference type="SUPFAM" id="SSF48371">
    <property type="entry name" value="ARM repeat"/>
    <property type="match status" value="1"/>
</dbReference>
<proteinExistence type="predicted"/>
<protein>
    <recommendedName>
        <fullName evidence="2">DNA alkylation repair enzyme</fullName>
    </recommendedName>
</protein>